<accession>A0A151X7T3</accession>
<protein>
    <submittedName>
        <fullName evidence="1">Uncharacterized protein</fullName>
    </submittedName>
</protein>
<gene>
    <name evidence="1" type="ORF">ALC60_04653</name>
</gene>
<dbReference type="Proteomes" id="UP000075809">
    <property type="component" value="Unassembled WGS sequence"/>
</dbReference>
<dbReference type="EMBL" id="KQ982434">
    <property type="protein sequence ID" value="KYQ56423.1"/>
    <property type="molecule type" value="Genomic_DNA"/>
</dbReference>
<dbReference type="AlphaFoldDB" id="A0A151X7T3"/>
<evidence type="ECO:0000313" key="1">
    <source>
        <dbReference type="EMBL" id="KYQ56423.1"/>
    </source>
</evidence>
<keyword evidence="2" id="KW-1185">Reference proteome</keyword>
<evidence type="ECO:0000313" key="2">
    <source>
        <dbReference type="Proteomes" id="UP000075809"/>
    </source>
</evidence>
<name>A0A151X7T3_9HYME</name>
<proteinExistence type="predicted"/>
<organism evidence="1 2">
    <name type="scientific">Mycetomoellerius zeteki</name>
    <dbReference type="NCBI Taxonomy" id="64791"/>
    <lineage>
        <taxon>Eukaryota</taxon>
        <taxon>Metazoa</taxon>
        <taxon>Ecdysozoa</taxon>
        <taxon>Arthropoda</taxon>
        <taxon>Hexapoda</taxon>
        <taxon>Insecta</taxon>
        <taxon>Pterygota</taxon>
        <taxon>Neoptera</taxon>
        <taxon>Endopterygota</taxon>
        <taxon>Hymenoptera</taxon>
        <taxon>Apocrita</taxon>
        <taxon>Aculeata</taxon>
        <taxon>Formicoidea</taxon>
        <taxon>Formicidae</taxon>
        <taxon>Myrmicinae</taxon>
        <taxon>Mycetomoellerius</taxon>
    </lineage>
</organism>
<feature type="non-terminal residue" evidence="1">
    <location>
        <position position="1"/>
    </location>
</feature>
<dbReference type="STRING" id="64791.A0A151X7T3"/>
<sequence length="182" mass="20938">RILEKRYPLTVTGYKYLNIGINVKLPSYINIILGDCYGKEVPLSPDIWKELLEQKRVILSLLQYDENKRIRAPSPTYIGSLTLRFGRINNLPILRLETSTARLSMSKSTVLNMFNLEHCVNRLISSLTARTDNVDQKFSRFLDIVSTVTESANMLKTIYDDESFDRNDIIECELIALVFGEQ</sequence>
<reference evidence="1 2" key="1">
    <citation type="submission" date="2015-09" db="EMBL/GenBank/DDBJ databases">
        <title>Trachymyrmex zeteki WGS genome.</title>
        <authorList>
            <person name="Nygaard S."/>
            <person name="Hu H."/>
            <person name="Boomsma J."/>
            <person name="Zhang G."/>
        </authorList>
    </citation>
    <scope>NUCLEOTIDE SEQUENCE [LARGE SCALE GENOMIC DNA]</scope>
    <source>
        <strain evidence="1">Tzet28-1</strain>
        <tissue evidence="1">Whole body</tissue>
    </source>
</reference>